<organism evidence="1 2">
    <name type="scientific">Rhynchophorus ferrugineus</name>
    <name type="common">Red palm weevil</name>
    <name type="synonym">Curculio ferrugineus</name>
    <dbReference type="NCBI Taxonomy" id="354439"/>
    <lineage>
        <taxon>Eukaryota</taxon>
        <taxon>Metazoa</taxon>
        <taxon>Ecdysozoa</taxon>
        <taxon>Arthropoda</taxon>
        <taxon>Hexapoda</taxon>
        <taxon>Insecta</taxon>
        <taxon>Pterygota</taxon>
        <taxon>Neoptera</taxon>
        <taxon>Endopterygota</taxon>
        <taxon>Coleoptera</taxon>
        <taxon>Polyphaga</taxon>
        <taxon>Cucujiformia</taxon>
        <taxon>Curculionidae</taxon>
        <taxon>Dryophthorinae</taxon>
        <taxon>Rhynchophorus</taxon>
    </lineage>
</organism>
<accession>A0A834M2K7</accession>
<dbReference type="Proteomes" id="UP000625711">
    <property type="component" value="Unassembled WGS sequence"/>
</dbReference>
<dbReference type="EMBL" id="JAACXV010023973">
    <property type="protein sequence ID" value="KAF7262769.1"/>
    <property type="molecule type" value="Genomic_DNA"/>
</dbReference>
<comment type="caution">
    <text evidence="1">The sequence shown here is derived from an EMBL/GenBank/DDBJ whole genome shotgun (WGS) entry which is preliminary data.</text>
</comment>
<evidence type="ECO:0000313" key="2">
    <source>
        <dbReference type="Proteomes" id="UP000625711"/>
    </source>
</evidence>
<gene>
    <name evidence="1" type="ORF">GWI33_004144</name>
</gene>
<reference evidence="1" key="1">
    <citation type="submission" date="2020-08" db="EMBL/GenBank/DDBJ databases">
        <title>Genome sequencing and assembly of the red palm weevil Rhynchophorus ferrugineus.</title>
        <authorList>
            <person name="Dias G.B."/>
            <person name="Bergman C.M."/>
            <person name="Manee M."/>
        </authorList>
    </citation>
    <scope>NUCLEOTIDE SEQUENCE</scope>
    <source>
        <strain evidence="1">AA-2017</strain>
        <tissue evidence="1">Whole larva</tissue>
    </source>
</reference>
<dbReference type="AlphaFoldDB" id="A0A834M2K7"/>
<keyword evidence="2" id="KW-1185">Reference proteome</keyword>
<name>A0A834M2K7_RHYFE</name>
<protein>
    <submittedName>
        <fullName evidence="1">Uncharacterized protein</fullName>
    </submittedName>
</protein>
<proteinExistence type="predicted"/>
<evidence type="ECO:0000313" key="1">
    <source>
        <dbReference type="EMBL" id="KAF7262769.1"/>
    </source>
</evidence>
<sequence length="81" mass="9347">MRLRLPRRHYKQPLTQDGAIQRQIHLSIIGFVIGFPTATRRPDGATRRKRNFSSMPYLVVAAPARVSFVLLQKKTKRDDMA</sequence>